<dbReference type="InterPro" id="IPR052359">
    <property type="entry name" value="HTH-type_reg/antitoxin"/>
</dbReference>
<evidence type="ECO:0000313" key="6">
    <source>
        <dbReference type="Proteomes" id="UP000291572"/>
    </source>
</evidence>
<proteinExistence type="predicted"/>
<evidence type="ECO:0000256" key="2">
    <source>
        <dbReference type="ARBA" id="ARBA00023125"/>
    </source>
</evidence>
<keyword evidence="3" id="KW-0804">Transcription</keyword>
<keyword evidence="2" id="KW-0238">DNA-binding</keyword>
<reference evidence="5 6" key="1">
    <citation type="submission" date="2019-02" db="EMBL/GenBank/DDBJ databases">
        <authorList>
            <person name="Feng G."/>
        </authorList>
    </citation>
    <scope>NUCLEOTIDE SEQUENCE [LARGE SCALE GENOMIC DNA]</scope>
    <source>
        <strain evidence="5 6">CCTCC AB 2011146</strain>
    </source>
</reference>
<keyword evidence="1" id="KW-0805">Transcription regulation</keyword>
<protein>
    <submittedName>
        <fullName evidence="5">Helix-turn-helix domain-containing protein</fullName>
    </submittedName>
</protein>
<accession>A0A8G1ZIH4</accession>
<sequence>MVAGPDVKAIRQAAKLTQGAFAKAYRIPVGTVRDWEQNRLHPDAPARVLLSLIDADPVAIQSLLDKA</sequence>
<evidence type="ECO:0000313" key="5">
    <source>
        <dbReference type="EMBL" id="RYM11749.1"/>
    </source>
</evidence>
<feature type="domain" description="HTH cro/C1-type" evidence="4">
    <location>
        <begin position="7"/>
        <end position="60"/>
    </location>
</feature>
<dbReference type="InterPro" id="IPR001387">
    <property type="entry name" value="Cro/C1-type_HTH"/>
</dbReference>
<dbReference type="InterPro" id="IPR010982">
    <property type="entry name" value="Lambda_DNA-bd_dom_sf"/>
</dbReference>
<dbReference type="AlphaFoldDB" id="A0A8G1ZIH4"/>
<dbReference type="EMBL" id="SEOO01000011">
    <property type="protein sequence ID" value="RYM11749.1"/>
    <property type="molecule type" value="Genomic_DNA"/>
</dbReference>
<evidence type="ECO:0000259" key="4">
    <source>
        <dbReference type="PROSITE" id="PS50943"/>
    </source>
</evidence>
<dbReference type="CDD" id="cd00093">
    <property type="entry name" value="HTH_XRE"/>
    <property type="match status" value="1"/>
</dbReference>
<organism evidence="5 6">
    <name type="scientific">Sphingobium cupriresistens</name>
    <dbReference type="NCBI Taxonomy" id="1132417"/>
    <lineage>
        <taxon>Bacteria</taxon>
        <taxon>Pseudomonadati</taxon>
        <taxon>Pseudomonadota</taxon>
        <taxon>Alphaproteobacteria</taxon>
        <taxon>Sphingomonadales</taxon>
        <taxon>Sphingomonadaceae</taxon>
        <taxon>Sphingobium</taxon>
    </lineage>
</organism>
<evidence type="ECO:0000256" key="3">
    <source>
        <dbReference type="ARBA" id="ARBA00023163"/>
    </source>
</evidence>
<gene>
    <name evidence="5" type="ORF">EWH12_08680</name>
</gene>
<dbReference type="OrthoDB" id="461984at2"/>
<evidence type="ECO:0000256" key="1">
    <source>
        <dbReference type="ARBA" id="ARBA00023015"/>
    </source>
</evidence>
<comment type="caution">
    <text evidence="5">The sequence shown here is derived from an EMBL/GenBank/DDBJ whole genome shotgun (WGS) entry which is preliminary data.</text>
</comment>
<name>A0A8G1ZIH4_9SPHN</name>
<dbReference type="SUPFAM" id="SSF47413">
    <property type="entry name" value="lambda repressor-like DNA-binding domains"/>
    <property type="match status" value="1"/>
</dbReference>
<dbReference type="Pfam" id="PF01381">
    <property type="entry name" value="HTH_3"/>
    <property type="match status" value="1"/>
</dbReference>
<dbReference type="PROSITE" id="PS50943">
    <property type="entry name" value="HTH_CROC1"/>
    <property type="match status" value="1"/>
</dbReference>
<dbReference type="GO" id="GO:0003677">
    <property type="term" value="F:DNA binding"/>
    <property type="evidence" value="ECO:0007669"/>
    <property type="project" value="UniProtKB-KW"/>
</dbReference>
<dbReference type="Proteomes" id="UP000291572">
    <property type="component" value="Unassembled WGS sequence"/>
</dbReference>
<dbReference type="PANTHER" id="PTHR36511:SF4">
    <property type="entry name" value="ANTITOXIN MQSA"/>
    <property type="match status" value="1"/>
</dbReference>
<dbReference type="Gene3D" id="1.10.260.40">
    <property type="entry name" value="lambda repressor-like DNA-binding domains"/>
    <property type="match status" value="1"/>
</dbReference>
<dbReference type="PANTHER" id="PTHR36511">
    <property type="entry name" value="MERR FAMILY BACTERIAL REGULATORY PROTEIN"/>
    <property type="match status" value="1"/>
</dbReference>